<evidence type="ECO:0008006" key="3">
    <source>
        <dbReference type="Google" id="ProtNLM"/>
    </source>
</evidence>
<dbReference type="Proteomes" id="UP001362999">
    <property type="component" value="Unassembled WGS sequence"/>
</dbReference>
<sequence length="192" mass="22332">MPFQSDAAWPPPLLTIFQIARNAHGSFENRYYGPYNKLLTYCFGDGFDFVVTPQAPPTENSRDTVDFIVYLIVFSVDKQKPVFLIEVKDDAHRLFPTKRKAADEQMRLRYDDLIHECPLPFLYGLSVLGTQMRVYRGNTASRVLEPSLVEIDRRYLLPEDYLQDQWDVDILSPQGFQEMKRIISFIREAVVS</sequence>
<organism evidence="1 2">
    <name type="scientific">Favolaschia claudopus</name>
    <dbReference type="NCBI Taxonomy" id="2862362"/>
    <lineage>
        <taxon>Eukaryota</taxon>
        <taxon>Fungi</taxon>
        <taxon>Dikarya</taxon>
        <taxon>Basidiomycota</taxon>
        <taxon>Agaricomycotina</taxon>
        <taxon>Agaricomycetes</taxon>
        <taxon>Agaricomycetidae</taxon>
        <taxon>Agaricales</taxon>
        <taxon>Marasmiineae</taxon>
        <taxon>Mycenaceae</taxon>
        <taxon>Favolaschia</taxon>
    </lineage>
</organism>
<gene>
    <name evidence="1" type="ORF">R3P38DRAFT_1583204</name>
</gene>
<reference evidence="1 2" key="1">
    <citation type="journal article" date="2024" name="J Genomics">
        <title>Draft genome sequencing and assembly of Favolaschia claudopus CIRM-BRFM 2984 isolated from oak limbs.</title>
        <authorList>
            <person name="Navarro D."/>
            <person name="Drula E."/>
            <person name="Chaduli D."/>
            <person name="Cazenave R."/>
            <person name="Ahrendt S."/>
            <person name="Wang J."/>
            <person name="Lipzen A."/>
            <person name="Daum C."/>
            <person name="Barry K."/>
            <person name="Grigoriev I.V."/>
            <person name="Favel A."/>
            <person name="Rosso M.N."/>
            <person name="Martin F."/>
        </authorList>
    </citation>
    <scope>NUCLEOTIDE SEQUENCE [LARGE SCALE GENOMIC DNA]</scope>
    <source>
        <strain evidence="1 2">CIRM-BRFM 2984</strain>
    </source>
</reference>
<accession>A0AAW0AIA0</accession>
<protein>
    <recommendedName>
        <fullName evidence="3">Type I restriction enzyme R protein N-terminal domain-containing protein</fullName>
    </recommendedName>
</protein>
<evidence type="ECO:0000313" key="2">
    <source>
        <dbReference type="Proteomes" id="UP001362999"/>
    </source>
</evidence>
<keyword evidence="2" id="KW-1185">Reference proteome</keyword>
<proteinExistence type="predicted"/>
<comment type="caution">
    <text evidence="1">The sequence shown here is derived from an EMBL/GenBank/DDBJ whole genome shotgun (WGS) entry which is preliminary data.</text>
</comment>
<dbReference type="AlphaFoldDB" id="A0AAW0AIA0"/>
<name>A0AAW0AIA0_9AGAR</name>
<evidence type="ECO:0000313" key="1">
    <source>
        <dbReference type="EMBL" id="KAK7012512.1"/>
    </source>
</evidence>
<dbReference type="EMBL" id="JAWWNJ010000065">
    <property type="protein sequence ID" value="KAK7012512.1"/>
    <property type="molecule type" value="Genomic_DNA"/>
</dbReference>